<evidence type="ECO:0000256" key="1">
    <source>
        <dbReference type="SAM" id="MobiDB-lite"/>
    </source>
</evidence>
<evidence type="ECO:0000256" key="2">
    <source>
        <dbReference type="SAM" id="SignalP"/>
    </source>
</evidence>
<dbReference type="InterPro" id="IPR022603">
    <property type="entry name" value="DUF3152"/>
</dbReference>
<feature type="compositionally biased region" description="Polar residues" evidence="1">
    <location>
        <begin position="105"/>
        <end position="115"/>
    </location>
</feature>
<feature type="domain" description="DUF3152" evidence="3">
    <location>
        <begin position="217"/>
        <end position="357"/>
    </location>
</feature>
<keyword evidence="2" id="KW-0732">Signal</keyword>
<dbReference type="Gene3D" id="2.60.40.2700">
    <property type="match status" value="2"/>
</dbReference>
<evidence type="ECO:0000259" key="3">
    <source>
        <dbReference type="Pfam" id="PF11350"/>
    </source>
</evidence>
<proteinExistence type="predicted"/>
<reference evidence="4 5" key="1">
    <citation type="submission" date="2020-07" db="EMBL/GenBank/DDBJ databases">
        <title>Sequencing the genomes of 1000 actinobacteria strains.</title>
        <authorList>
            <person name="Klenk H.-P."/>
        </authorList>
    </citation>
    <scope>NUCLEOTIDE SEQUENCE [LARGE SCALE GENOMIC DNA]</scope>
    <source>
        <strain evidence="4 5">DSM 24552</strain>
    </source>
</reference>
<dbReference type="Proteomes" id="UP000544110">
    <property type="component" value="Unassembled WGS sequence"/>
</dbReference>
<dbReference type="EMBL" id="JACCAC010000001">
    <property type="protein sequence ID" value="NYG56586.1"/>
    <property type="molecule type" value="Genomic_DNA"/>
</dbReference>
<feature type="signal peptide" evidence="2">
    <location>
        <begin position="1"/>
        <end position="24"/>
    </location>
</feature>
<feature type="chain" id="PRO_5031320394" description="DUF3152 domain-containing protein" evidence="2">
    <location>
        <begin position="25"/>
        <end position="370"/>
    </location>
</feature>
<keyword evidence="5" id="KW-1185">Reference proteome</keyword>
<gene>
    <name evidence="4" type="ORF">BJ989_002890</name>
</gene>
<dbReference type="AlphaFoldDB" id="A0A7Y9RTZ7"/>
<evidence type="ECO:0000313" key="4">
    <source>
        <dbReference type="EMBL" id="NYG56586.1"/>
    </source>
</evidence>
<organism evidence="4 5">
    <name type="scientific">Nocardioides perillae</name>
    <dbReference type="NCBI Taxonomy" id="1119534"/>
    <lineage>
        <taxon>Bacteria</taxon>
        <taxon>Bacillati</taxon>
        <taxon>Actinomycetota</taxon>
        <taxon>Actinomycetes</taxon>
        <taxon>Propionibacteriales</taxon>
        <taxon>Nocardioidaceae</taxon>
        <taxon>Nocardioides</taxon>
    </lineage>
</organism>
<name>A0A7Y9RTZ7_9ACTN</name>
<dbReference type="SUPFAM" id="SSF55486">
    <property type="entry name" value="Metalloproteases ('zincins'), catalytic domain"/>
    <property type="match status" value="1"/>
</dbReference>
<protein>
    <recommendedName>
        <fullName evidence="3">DUF3152 domain-containing protein</fullName>
    </recommendedName>
</protein>
<sequence length="370" mass="39967">MTRLAAVLASVLLTVLTVAYGVPAAPVQRAASASAATTAPPTVTGTARVGEVLRAVPADGDPASYAWRWLRDGVAVAGATASTYRLTADDLGARLSAEATGPSADGSTRVATSEPTDPVQRGQLRVTRAPSVAGEPQWGSTLTARRGAWSPWPDTLRLQWLRDGRPVPGATGRRHVVRPQDVGHRLALRVTARKAGYDARAATSRPVAVRHAVPVRRTVTYRVETRGRVTADVATFARLAQQTFDDPRGWRAGGTAFRRVRRGGDFSLVLATPEQLPRFSSVCSVEWSCRVGRYVVVNQTRWQRASPAWNRAGGSLRDYRHMVVNHETGHWLGRGHRGCPGPGRPAPVMMQQSKGLDGCRFNPWPTAAER</sequence>
<evidence type="ECO:0000313" key="5">
    <source>
        <dbReference type="Proteomes" id="UP000544110"/>
    </source>
</evidence>
<comment type="caution">
    <text evidence="4">The sequence shown here is derived from an EMBL/GenBank/DDBJ whole genome shotgun (WGS) entry which is preliminary data.</text>
</comment>
<dbReference type="RefSeq" id="WP_179518813.1">
    <property type="nucleotide sequence ID" value="NZ_JACCAC010000001.1"/>
</dbReference>
<feature type="region of interest" description="Disordered" evidence="1">
    <location>
        <begin position="97"/>
        <end position="120"/>
    </location>
</feature>
<dbReference type="Pfam" id="PF11350">
    <property type="entry name" value="DUF3152"/>
    <property type="match status" value="1"/>
</dbReference>
<accession>A0A7Y9RTZ7</accession>